<dbReference type="Proteomes" id="UP000226324">
    <property type="component" value="Segment"/>
</dbReference>
<evidence type="ECO:0000313" key="2">
    <source>
        <dbReference type="Proteomes" id="UP000226324"/>
    </source>
</evidence>
<accession>A0A1J0MC47</accession>
<reference evidence="1 2" key="1">
    <citation type="submission" date="2016-11" db="EMBL/GenBank/DDBJ databases">
        <authorList>
            <person name="Adame A."/>
            <person name="Tommaney K.S."/>
            <person name="Leatherman A.T."/>
            <person name="Nguyen L.K."/>
            <person name="Nayek S."/>
            <person name="Bhuiyan S."/>
            <person name="Layton S.R."/>
            <person name="Donegan-Quick R."/>
            <person name="Schaff J."/>
            <person name="Hughes L.E."/>
            <person name="Garlena R.A."/>
            <person name="Russell D.A."/>
            <person name="Pope W.H."/>
            <person name="Jacobs-Sera D."/>
            <person name="Hendrix R.W."/>
            <person name="Hatfull G.F."/>
        </authorList>
    </citation>
    <scope>NUCLEOTIDE SEQUENCE [LARGE SCALE GENOMIC DNA]</scope>
</reference>
<proteinExistence type="predicted"/>
<evidence type="ECO:0000313" key="1">
    <source>
        <dbReference type="EMBL" id="APD18557.1"/>
    </source>
</evidence>
<keyword evidence="2" id="KW-1185">Reference proteome</keyword>
<gene>
    <name evidence="1" type="ORF">SEA_PICARD_27</name>
</gene>
<dbReference type="EMBL" id="KY092480">
    <property type="protein sequence ID" value="APD18557.1"/>
    <property type="molecule type" value="Genomic_DNA"/>
</dbReference>
<sequence length="160" mass="17223">MEQMTIRPVPGPGFVATLLTTTWLDSTEDAGDVAWLFIAHAGPRRNGETTETIETNLLGMVDALQLAPMSETLPDVGARILLRDGAAALHYGHPTTVLRLPRASRRWMSHLALGNASAIALGLDPIPPGTGLDGIEEYLHRSGSAGRVYMGATTVRRRWA</sequence>
<organism evidence="1 2">
    <name type="scientific">Streptomyces phage Picard</name>
    <dbReference type="NCBI Taxonomy" id="1920311"/>
    <lineage>
        <taxon>Viruses</taxon>
        <taxon>Duplodnaviria</taxon>
        <taxon>Heunggongvirae</taxon>
        <taxon>Uroviricota</taxon>
        <taxon>Caudoviricetes</taxon>
        <taxon>Picardvirus</taxon>
        <taxon>Picardvirus picard</taxon>
    </lineage>
</organism>
<protein>
    <submittedName>
        <fullName evidence="1">Uncharacterized protein</fullName>
    </submittedName>
</protein>
<name>A0A1J0MC47_9CAUD</name>